<dbReference type="OrthoDB" id="5324142at2"/>
<reference evidence="2 3" key="1">
    <citation type="submission" date="2015-12" db="EMBL/GenBank/DDBJ databases">
        <title>Draft genome sequence of the thermoanaerobe Thermotalea metallivorans, an isolate from the runoff channel of the Great Artesian Basin, Australia.</title>
        <authorList>
            <person name="Patel B.K."/>
        </authorList>
    </citation>
    <scope>NUCLEOTIDE SEQUENCE [LARGE SCALE GENOMIC DNA]</scope>
    <source>
        <strain evidence="2 3">B2-1</strain>
    </source>
</reference>
<protein>
    <recommendedName>
        <fullName evidence="4">Dihydroorotate dehydrogenase</fullName>
    </recommendedName>
</protein>
<evidence type="ECO:0000313" key="3">
    <source>
        <dbReference type="Proteomes" id="UP000070456"/>
    </source>
</evidence>
<dbReference type="EMBL" id="LOEE01000065">
    <property type="protein sequence ID" value="KXG74071.1"/>
    <property type="molecule type" value="Genomic_DNA"/>
</dbReference>
<organism evidence="2 3">
    <name type="scientific">Thermotalea metallivorans</name>
    <dbReference type="NCBI Taxonomy" id="520762"/>
    <lineage>
        <taxon>Bacteria</taxon>
        <taxon>Bacillati</taxon>
        <taxon>Bacillota</taxon>
        <taxon>Clostridia</taxon>
        <taxon>Peptostreptococcales</taxon>
        <taxon>Thermotaleaceae</taxon>
        <taxon>Thermotalea</taxon>
    </lineage>
</organism>
<comment type="caution">
    <text evidence="2">The sequence shown here is derived from an EMBL/GenBank/DDBJ whole genome shotgun (WGS) entry which is preliminary data.</text>
</comment>
<evidence type="ECO:0008006" key="4">
    <source>
        <dbReference type="Google" id="ProtNLM"/>
    </source>
</evidence>
<name>A0A140L0J6_9FIRM</name>
<dbReference type="PIRSF" id="PIRSF020408">
    <property type="entry name" value="UCP020408"/>
    <property type="match status" value="1"/>
</dbReference>
<evidence type="ECO:0000256" key="1">
    <source>
        <dbReference type="ARBA" id="ARBA00007189"/>
    </source>
</evidence>
<proteinExistence type="inferred from homology"/>
<dbReference type="Proteomes" id="UP000070456">
    <property type="component" value="Unassembled WGS sequence"/>
</dbReference>
<sequence>MTALIVGGDKLGNIPEVLHQKGFKEYIHWPGRKKGMRKKEVPNNVDMVIVLYDFIEHRLTEMIKEQTKSRNIPCIFSKRACSDLIGKLDNCLQCGRCKE</sequence>
<accession>A0A140L0J6</accession>
<dbReference type="InterPro" id="IPR016772">
    <property type="entry name" value="UCP020408"/>
</dbReference>
<gene>
    <name evidence="2" type="ORF">AN619_26810</name>
</gene>
<dbReference type="PATRIC" id="fig|520762.4.peg.2957"/>
<dbReference type="STRING" id="520762.AN619_26810"/>
<comment type="similarity">
    <text evidence="1">Belongs to the UPF0751 family.</text>
</comment>
<evidence type="ECO:0000313" key="2">
    <source>
        <dbReference type="EMBL" id="KXG74071.1"/>
    </source>
</evidence>
<dbReference type="RefSeq" id="WP_068557746.1">
    <property type="nucleotide sequence ID" value="NZ_LOEE01000065.1"/>
</dbReference>
<dbReference type="Pfam" id="PF10087">
    <property type="entry name" value="DUF2325"/>
    <property type="match status" value="1"/>
</dbReference>
<keyword evidence="3" id="KW-1185">Reference proteome</keyword>
<dbReference type="AlphaFoldDB" id="A0A140L0J6"/>